<dbReference type="PROSITE" id="PS51420">
    <property type="entry name" value="RHO"/>
    <property type="match status" value="1"/>
</dbReference>
<dbReference type="WBParaSite" id="jg2558">
    <property type="protein sequence ID" value="jg2558"/>
    <property type="gene ID" value="jg2558"/>
</dbReference>
<evidence type="ECO:0000313" key="12">
    <source>
        <dbReference type="WBParaSite" id="jg2558"/>
    </source>
</evidence>
<proteinExistence type="inferred from homology"/>
<evidence type="ECO:0000256" key="7">
    <source>
        <dbReference type="ARBA" id="ARBA00023288"/>
    </source>
</evidence>
<dbReference type="PRINTS" id="PR00449">
    <property type="entry name" value="RASTRNSFRMNG"/>
</dbReference>
<dbReference type="InterPro" id="IPR020849">
    <property type="entry name" value="Small_GTPase_Ras-type"/>
</dbReference>
<keyword evidence="2" id="KW-1003">Cell membrane</keyword>
<name>A0A915E2R6_9BILA</name>
<evidence type="ECO:0000256" key="5">
    <source>
        <dbReference type="ARBA" id="ARBA00023134"/>
    </source>
</evidence>
<evidence type="ECO:0000256" key="1">
    <source>
        <dbReference type="ARBA" id="ARBA00004342"/>
    </source>
</evidence>
<keyword evidence="3" id="KW-0488">Methylation</keyword>
<keyword evidence="4" id="KW-0547">Nucleotide-binding</keyword>
<dbReference type="SMART" id="SM00173">
    <property type="entry name" value="RAS"/>
    <property type="match status" value="1"/>
</dbReference>
<dbReference type="SMART" id="SM00175">
    <property type="entry name" value="RAB"/>
    <property type="match status" value="1"/>
</dbReference>
<evidence type="ECO:0000313" key="11">
    <source>
        <dbReference type="Proteomes" id="UP000887574"/>
    </source>
</evidence>
<comment type="similarity">
    <text evidence="9">Belongs to the small GTPase superfamily. Di-Ras family.</text>
</comment>
<dbReference type="FunFam" id="3.40.50.300:FF:000303">
    <property type="entry name" value="GTP-binding protein Di-Ras2"/>
    <property type="match status" value="1"/>
</dbReference>
<evidence type="ECO:0000256" key="8">
    <source>
        <dbReference type="ARBA" id="ARBA00023289"/>
    </source>
</evidence>
<sequence length="780" mass="88188">MLKVMGEVVEGGDVLFLNYLKKVTLSSTPTPPPSSPAPTGSGVPLQPDQSAAAAASADYKVAVFGAGGVGKSSIVLRFIKNTFMNEYVPTVEDTYTQVITCNQKNVVKSVCTLHVIDTTGSHQFPAMQRLSISKGHAFIIVYSVTSRQSLEELAPILLTLKEVKGDQMMDVPIMLVGNKKDEAQKREVSSETGAKLAERWGCGFIETSAKNNENITELFQSLLALEKKRHLTLLVAQEEDEKTNSRKNYARLLDASEDFTLACKPGHRVTAIRRSNSAHQRGKAGSLSVECQPIMQLPNTTAIKCDKLASTPQCNGWPEGCKEQQWLAGFHAYGIENSTNVAILDPICCESPKVIIDALSCATERLNEPRKEFEHMILPTDLVYSTRSIQQQNPAPIKTKTDQQEETSQLWLLRRLTTLLGNVDEQILSDFMLHQELVEEEFATLEPFSQTETKVVLKWHNQAILPLEEGHYEFVYILPQNNQDKDNFDAAFLVGYCRDASPFVEIVQLVKTLVEVPFSRRIDMFLQYQRVLHLTHWQQPEHRFETFIANSIVRAKSSGWLAEQQEHSADFVDNLLRPRIQVYVANPNKQSRTQLLMELSFYELKFVFNGSEMVSPAVVDRLQRALTLFSMMHILYLESSRDWLHKTIFYTIELSARVLASNQQQRLWNLVAGDCQGTTHSFDPTAHTQSKAIGQQIRPILVQLLVLGMECMHRNTDEFNCLDKISHCLPILDYIEQDLQSYFESSLESGNYEALKQVYLQMSEHLVNLKETIPELDEFC</sequence>
<dbReference type="AlphaFoldDB" id="A0A915E2R6"/>
<dbReference type="InterPro" id="IPR001806">
    <property type="entry name" value="Small_GTPase"/>
</dbReference>
<dbReference type="Gene3D" id="3.40.50.300">
    <property type="entry name" value="P-loop containing nucleotide triphosphate hydrolases"/>
    <property type="match status" value="1"/>
</dbReference>
<dbReference type="GO" id="GO:0007165">
    <property type="term" value="P:signal transduction"/>
    <property type="evidence" value="ECO:0007669"/>
    <property type="project" value="InterPro"/>
</dbReference>
<keyword evidence="6" id="KW-0472">Membrane</keyword>
<dbReference type="PANTHER" id="PTHR24070">
    <property type="entry name" value="RAS, DI-RAS, AND RHEB FAMILY MEMBERS OF SMALL GTPASE SUPERFAMILY"/>
    <property type="match status" value="1"/>
</dbReference>
<accession>A0A915E2R6</accession>
<keyword evidence="7" id="KW-0449">Lipoprotein</keyword>
<evidence type="ECO:0000256" key="3">
    <source>
        <dbReference type="ARBA" id="ARBA00022481"/>
    </source>
</evidence>
<reference evidence="12" key="1">
    <citation type="submission" date="2022-11" db="UniProtKB">
        <authorList>
            <consortium name="WormBaseParasite"/>
        </authorList>
    </citation>
    <scope>IDENTIFICATION</scope>
</reference>
<dbReference type="InterPro" id="IPR027417">
    <property type="entry name" value="P-loop_NTPase"/>
</dbReference>
<keyword evidence="8" id="KW-0636">Prenylation</keyword>
<evidence type="ECO:0000256" key="4">
    <source>
        <dbReference type="ARBA" id="ARBA00022741"/>
    </source>
</evidence>
<dbReference type="Proteomes" id="UP000887574">
    <property type="component" value="Unplaced"/>
</dbReference>
<evidence type="ECO:0000256" key="10">
    <source>
        <dbReference type="SAM" id="MobiDB-lite"/>
    </source>
</evidence>
<dbReference type="PROSITE" id="PS51419">
    <property type="entry name" value="RAB"/>
    <property type="match status" value="1"/>
</dbReference>
<dbReference type="GO" id="GO:0003924">
    <property type="term" value="F:GTPase activity"/>
    <property type="evidence" value="ECO:0007669"/>
    <property type="project" value="InterPro"/>
</dbReference>
<comment type="subcellular location">
    <subcellularLocation>
        <location evidence="1">Cell membrane</location>
        <topology evidence="1">Lipid-anchor</topology>
        <orientation evidence="1">Cytoplasmic side</orientation>
    </subcellularLocation>
</comment>
<evidence type="ECO:0000256" key="2">
    <source>
        <dbReference type="ARBA" id="ARBA00022475"/>
    </source>
</evidence>
<dbReference type="InterPro" id="IPR005225">
    <property type="entry name" value="Small_GTP-bd"/>
</dbReference>
<dbReference type="GO" id="GO:0005525">
    <property type="term" value="F:GTP binding"/>
    <property type="evidence" value="ECO:0007669"/>
    <property type="project" value="UniProtKB-KW"/>
</dbReference>
<protein>
    <submittedName>
        <fullName evidence="12">Uncharacterized protein</fullName>
    </submittedName>
</protein>
<dbReference type="SMART" id="SM00174">
    <property type="entry name" value="RHO"/>
    <property type="match status" value="1"/>
</dbReference>
<evidence type="ECO:0000256" key="6">
    <source>
        <dbReference type="ARBA" id="ARBA00023136"/>
    </source>
</evidence>
<feature type="region of interest" description="Disordered" evidence="10">
    <location>
        <begin position="27"/>
        <end position="47"/>
    </location>
</feature>
<dbReference type="SUPFAM" id="SSF52540">
    <property type="entry name" value="P-loop containing nucleoside triphosphate hydrolases"/>
    <property type="match status" value="1"/>
</dbReference>
<organism evidence="11 12">
    <name type="scientific">Ditylenchus dipsaci</name>
    <dbReference type="NCBI Taxonomy" id="166011"/>
    <lineage>
        <taxon>Eukaryota</taxon>
        <taxon>Metazoa</taxon>
        <taxon>Ecdysozoa</taxon>
        <taxon>Nematoda</taxon>
        <taxon>Chromadorea</taxon>
        <taxon>Rhabditida</taxon>
        <taxon>Tylenchina</taxon>
        <taxon>Tylenchomorpha</taxon>
        <taxon>Sphaerularioidea</taxon>
        <taxon>Anguinidae</taxon>
        <taxon>Anguininae</taxon>
        <taxon>Ditylenchus</taxon>
    </lineage>
</organism>
<dbReference type="GO" id="GO:0005886">
    <property type="term" value="C:plasma membrane"/>
    <property type="evidence" value="ECO:0007669"/>
    <property type="project" value="UniProtKB-SubCell"/>
</dbReference>
<dbReference type="PROSITE" id="PS51421">
    <property type="entry name" value="RAS"/>
    <property type="match status" value="1"/>
</dbReference>
<dbReference type="NCBIfam" id="TIGR00231">
    <property type="entry name" value="small_GTP"/>
    <property type="match status" value="1"/>
</dbReference>
<keyword evidence="11" id="KW-1185">Reference proteome</keyword>
<keyword evidence="5" id="KW-0342">GTP-binding</keyword>
<evidence type="ECO:0000256" key="9">
    <source>
        <dbReference type="ARBA" id="ARBA00061515"/>
    </source>
</evidence>
<dbReference type="Pfam" id="PF00071">
    <property type="entry name" value="Ras"/>
    <property type="match status" value="1"/>
</dbReference>